<proteinExistence type="predicted"/>
<gene>
    <name evidence="2" type="ORF">B0T22DRAFT_472338</name>
</gene>
<accession>A0AAE0X1R9</accession>
<evidence type="ECO:0000313" key="3">
    <source>
        <dbReference type="Proteomes" id="UP001270362"/>
    </source>
</evidence>
<reference evidence="2" key="1">
    <citation type="journal article" date="2023" name="Mol. Phylogenet. Evol.">
        <title>Genome-scale phylogeny and comparative genomics of the fungal order Sordariales.</title>
        <authorList>
            <person name="Hensen N."/>
            <person name="Bonometti L."/>
            <person name="Westerberg I."/>
            <person name="Brannstrom I.O."/>
            <person name="Guillou S."/>
            <person name="Cros-Aarteil S."/>
            <person name="Calhoun S."/>
            <person name="Haridas S."/>
            <person name="Kuo A."/>
            <person name="Mondo S."/>
            <person name="Pangilinan J."/>
            <person name="Riley R."/>
            <person name="LaButti K."/>
            <person name="Andreopoulos B."/>
            <person name="Lipzen A."/>
            <person name="Chen C."/>
            <person name="Yan M."/>
            <person name="Daum C."/>
            <person name="Ng V."/>
            <person name="Clum A."/>
            <person name="Steindorff A."/>
            <person name="Ohm R.A."/>
            <person name="Martin F."/>
            <person name="Silar P."/>
            <person name="Natvig D.O."/>
            <person name="Lalanne C."/>
            <person name="Gautier V."/>
            <person name="Ament-Velasquez S.L."/>
            <person name="Kruys A."/>
            <person name="Hutchinson M.I."/>
            <person name="Powell A.J."/>
            <person name="Barry K."/>
            <person name="Miller A.N."/>
            <person name="Grigoriev I.V."/>
            <person name="Debuchy R."/>
            <person name="Gladieux P."/>
            <person name="Hiltunen Thoren M."/>
            <person name="Johannesson H."/>
        </authorList>
    </citation>
    <scope>NUCLEOTIDE SEQUENCE</scope>
    <source>
        <strain evidence="2">CBS 314.62</strain>
    </source>
</reference>
<keyword evidence="3" id="KW-1185">Reference proteome</keyword>
<feature type="domain" description="2EXR" evidence="1">
    <location>
        <begin position="7"/>
        <end position="105"/>
    </location>
</feature>
<reference evidence="2" key="2">
    <citation type="submission" date="2023-06" db="EMBL/GenBank/DDBJ databases">
        <authorList>
            <consortium name="Lawrence Berkeley National Laboratory"/>
            <person name="Haridas S."/>
            <person name="Hensen N."/>
            <person name="Bonometti L."/>
            <person name="Westerberg I."/>
            <person name="Brannstrom I.O."/>
            <person name="Guillou S."/>
            <person name="Cros-Aarteil S."/>
            <person name="Calhoun S."/>
            <person name="Kuo A."/>
            <person name="Mondo S."/>
            <person name="Pangilinan J."/>
            <person name="Riley R."/>
            <person name="Labutti K."/>
            <person name="Andreopoulos B."/>
            <person name="Lipzen A."/>
            <person name="Chen C."/>
            <person name="Yanf M."/>
            <person name="Daum C."/>
            <person name="Ng V."/>
            <person name="Clum A."/>
            <person name="Steindorff A."/>
            <person name="Ohm R."/>
            <person name="Martin F."/>
            <person name="Silar P."/>
            <person name="Natvig D."/>
            <person name="Lalanne C."/>
            <person name="Gautier V."/>
            <person name="Ament-Velasquez S.L."/>
            <person name="Kruys A."/>
            <person name="Hutchinson M.I."/>
            <person name="Powell A.J."/>
            <person name="Barry K."/>
            <person name="Miller A.N."/>
            <person name="Grigoriev I.V."/>
            <person name="Debuchy R."/>
            <person name="Gladieux P."/>
            <person name="Thoren M.H."/>
            <person name="Johannesson H."/>
        </authorList>
    </citation>
    <scope>NUCLEOTIDE SEQUENCE</scope>
    <source>
        <strain evidence="2">CBS 314.62</strain>
    </source>
</reference>
<organism evidence="2 3">
    <name type="scientific">Podospora appendiculata</name>
    <dbReference type="NCBI Taxonomy" id="314037"/>
    <lineage>
        <taxon>Eukaryota</taxon>
        <taxon>Fungi</taxon>
        <taxon>Dikarya</taxon>
        <taxon>Ascomycota</taxon>
        <taxon>Pezizomycotina</taxon>
        <taxon>Sordariomycetes</taxon>
        <taxon>Sordariomycetidae</taxon>
        <taxon>Sordariales</taxon>
        <taxon>Podosporaceae</taxon>
        <taxon>Podospora</taxon>
    </lineage>
</organism>
<evidence type="ECO:0000313" key="2">
    <source>
        <dbReference type="EMBL" id="KAK3682963.1"/>
    </source>
</evidence>
<dbReference type="Pfam" id="PF20150">
    <property type="entry name" value="2EXR"/>
    <property type="match status" value="1"/>
</dbReference>
<dbReference type="AlphaFoldDB" id="A0AAE0X1R9"/>
<dbReference type="InterPro" id="IPR045518">
    <property type="entry name" value="2EXR"/>
</dbReference>
<name>A0AAE0X1R9_9PEZI</name>
<dbReference type="EMBL" id="JAULSO010000005">
    <property type="protein sequence ID" value="KAK3682963.1"/>
    <property type="molecule type" value="Genomic_DNA"/>
</dbReference>
<dbReference type="Proteomes" id="UP001270362">
    <property type="component" value="Unassembled WGS sequence"/>
</dbReference>
<protein>
    <recommendedName>
        <fullName evidence="1">2EXR domain-containing protein</fullName>
    </recommendedName>
</protein>
<evidence type="ECO:0000259" key="1">
    <source>
        <dbReference type="Pfam" id="PF20150"/>
    </source>
</evidence>
<comment type="caution">
    <text evidence="2">The sequence shown here is derived from an EMBL/GenBank/DDBJ whole genome shotgun (WGS) entry which is preliminary data.</text>
</comment>
<sequence length="322" mass="37483">MTAASTFPLFPFLPAELRDQIWNDALPGNALPENFNIRTFLSVYRKGCWQPRQLTAAEPGFDAANDENNLTLEFRHELLGGLQFEIPLAFVNHEARHVALAWLRCLNEFGFELTMRARDSSADTCAPRDPVWARPFDLWWDALYIPADSWDDFLAEPVNRQFEPDLLERTVDVRPRIGSIAIWEALFRKEAENLAEILDYYGSLNTLYIVSDHEQLDEAEFPSADDGVRGEWWCEFEVDKLSYQLHFTQWNYNFEFVDNNKCEMTDEPHAMDLFRAVNGDFSAALCYANVKTFSIQKVKLLRGLRPQVLRYRGRSFVDWDCR</sequence>